<comment type="caution">
    <text evidence="2">The sequence shown here is derived from an EMBL/GenBank/DDBJ whole genome shotgun (WGS) entry which is preliminary data.</text>
</comment>
<dbReference type="Proteomes" id="UP000265520">
    <property type="component" value="Unassembled WGS sequence"/>
</dbReference>
<dbReference type="Pfam" id="PF02721">
    <property type="entry name" value="DUF223"/>
    <property type="match status" value="1"/>
</dbReference>
<evidence type="ECO:0000313" key="3">
    <source>
        <dbReference type="Proteomes" id="UP000265520"/>
    </source>
</evidence>
<dbReference type="AlphaFoldDB" id="A0A392UHA4"/>
<protein>
    <submittedName>
        <fullName evidence="2">ATP-dependent DNA helicase PIF1</fullName>
    </submittedName>
</protein>
<evidence type="ECO:0000259" key="1">
    <source>
        <dbReference type="Pfam" id="PF02721"/>
    </source>
</evidence>
<accession>A0A392UHA4</accession>
<name>A0A392UHA4_9FABA</name>
<keyword evidence="3" id="KW-1185">Reference proteome</keyword>
<keyword evidence="2" id="KW-0378">Hydrolase</keyword>
<dbReference type="Gene3D" id="2.40.50.140">
    <property type="entry name" value="Nucleic acid-binding proteins"/>
    <property type="match status" value="1"/>
</dbReference>
<proteinExistence type="predicted"/>
<organism evidence="2 3">
    <name type="scientific">Trifolium medium</name>
    <dbReference type="NCBI Taxonomy" id="97028"/>
    <lineage>
        <taxon>Eukaryota</taxon>
        <taxon>Viridiplantae</taxon>
        <taxon>Streptophyta</taxon>
        <taxon>Embryophyta</taxon>
        <taxon>Tracheophyta</taxon>
        <taxon>Spermatophyta</taxon>
        <taxon>Magnoliopsida</taxon>
        <taxon>eudicotyledons</taxon>
        <taxon>Gunneridae</taxon>
        <taxon>Pentapetalae</taxon>
        <taxon>rosids</taxon>
        <taxon>fabids</taxon>
        <taxon>Fabales</taxon>
        <taxon>Fabaceae</taxon>
        <taxon>Papilionoideae</taxon>
        <taxon>50 kb inversion clade</taxon>
        <taxon>NPAAA clade</taxon>
        <taxon>Hologalegina</taxon>
        <taxon>IRL clade</taxon>
        <taxon>Trifolieae</taxon>
        <taxon>Trifolium</taxon>
    </lineage>
</organism>
<keyword evidence="2" id="KW-0347">Helicase</keyword>
<dbReference type="InterPro" id="IPR003871">
    <property type="entry name" value="RFA1B/D_OB_1st"/>
</dbReference>
<evidence type="ECO:0000313" key="2">
    <source>
        <dbReference type="EMBL" id="MCI72832.1"/>
    </source>
</evidence>
<dbReference type="GO" id="GO:0004386">
    <property type="term" value="F:helicase activity"/>
    <property type="evidence" value="ECO:0007669"/>
    <property type="project" value="UniProtKB-KW"/>
</dbReference>
<keyword evidence="2" id="KW-0067">ATP-binding</keyword>
<feature type="domain" description="Replication protein A 70 kDa DNA-binding subunit B/D first OB fold" evidence="1">
    <location>
        <begin position="5"/>
        <end position="50"/>
    </location>
</feature>
<dbReference type="InterPro" id="IPR012340">
    <property type="entry name" value="NA-bd_OB-fold"/>
</dbReference>
<sequence length="52" mass="5921">MAPKYGNISEINPKKESWSIAARIIRIWFVQDANRGDTHPFSLDMVLMDASV</sequence>
<keyword evidence="2" id="KW-0547">Nucleotide-binding</keyword>
<reference evidence="2 3" key="1">
    <citation type="journal article" date="2018" name="Front. Plant Sci.">
        <title>Red Clover (Trifolium pratense) and Zigzag Clover (T. medium) - A Picture of Genomic Similarities and Differences.</title>
        <authorList>
            <person name="Dluhosova J."/>
            <person name="Istvanek J."/>
            <person name="Nedelnik J."/>
            <person name="Repkova J."/>
        </authorList>
    </citation>
    <scope>NUCLEOTIDE SEQUENCE [LARGE SCALE GENOMIC DNA]</scope>
    <source>
        <strain evidence="3">cv. 10/8</strain>
        <tissue evidence="2">Leaf</tissue>
    </source>
</reference>
<feature type="non-terminal residue" evidence="2">
    <location>
        <position position="52"/>
    </location>
</feature>
<dbReference type="EMBL" id="LXQA010826013">
    <property type="protein sequence ID" value="MCI72832.1"/>
    <property type="molecule type" value="Genomic_DNA"/>
</dbReference>